<evidence type="ECO:0000256" key="3">
    <source>
        <dbReference type="ARBA" id="ARBA00022525"/>
    </source>
</evidence>
<proteinExistence type="inferred from homology"/>
<evidence type="ECO:0000256" key="4">
    <source>
        <dbReference type="ARBA" id="ARBA00022729"/>
    </source>
</evidence>
<reference evidence="6" key="1">
    <citation type="submission" date="2021-02" db="EMBL/GenBank/DDBJ databases">
        <authorList>
            <person name="Palmer J.M."/>
        </authorList>
    </citation>
    <scope>NUCLEOTIDE SEQUENCE</scope>
    <source>
        <strain evidence="6">SCRP23</strain>
    </source>
</reference>
<comment type="subcellular location">
    <subcellularLocation>
        <location evidence="1 5">Secreted</location>
    </subcellularLocation>
</comment>
<keyword evidence="7" id="KW-1185">Reference proteome</keyword>
<accession>A0A8T1WXI6</accession>
<protein>
    <recommendedName>
        <fullName evidence="5">RxLR effector protein</fullName>
    </recommendedName>
</protein>
<feature type="signal peptide" evidence="5">
    <location>
        <begin position="1"/>
        <end position="22"/>
    </location>
</feature>
<dbReference type="Proteomes" id="UP000693981">
    <property type="component" value="Unassembled WGS sequence"/>
</dbReference>
<evidence type="ECO:0000256" key="2">
    <source>
        <dbReference type="ARBA" id="ARBA00010400"/>
    </source>
</evidence>
<comment type="caution">
    <text evidence="6">The sequence shown here is derived from an EMBL/GenBank/DDBJ whole genome shotgun (WGS) entry which is preliminary data.</text>
</comment>
<dbReference type="AlphaFoldDB" id="A0A8T1WXI6"/>
<dbReference type="GO" id="GO:0005576">
    <property type="term" value="C:extracellular region"/>
    <property type="evidence" value="ECO:0007669"/>
    <property type="project" value="UniProtKB-SubCell"/>
</dbReference>
<evidence type="ECO:0000313" key="6">
    <source>
        <dbReference type="EMBL" id="KAG7398325.1"/>
    </source>
</evidence>
<feature type="chain" id="PRO_5035964056" description="RxLR effector protein" evidence="5">
    <location>
        <begin position="23"/>
        <end position="128"/>
    </location>
</feature>
<name>A0A8T1WXI6_9STRA</name>
<comment type="function">
    <text evidence="5">Effector that suppresses plant defense responses during pathogen infection.</text>
</comment>
<gene>
    <name evidence="6" type="ORF">PHYBOEH_011320</name>
</gene>
<keyword evidence="3 5" id="KW-0964">Secreted</keyword>
<evidence type="ECO:0000313" key="7">
    <source>
        <dbReference type="Proteomes" id="UP000693981"/>
    </source>
</evidence>
<evidence type="ECO:0000256" key="1">
    <source>
        <dbReference type="ARBA" id="ARBA00004613"/>
    </source>
</evidence>
<dbReference type="InterPro" id="IPR031825">
    <property type="entry name" value="RXLR"/>
</dbReference>
<dbReference type="EMBL" id="JAGDFL010000084">
    <property type="protein sequence ID" value="KAG7398325.1"/>
    <property type="molecule type" value="Genomic_DNA"/>
</dbReference>
<comment type="similarity">
    <text evidence="2 5">Belongs to the RxLR effector family.</text>
</comment>
<evidence type="ECO:0000256" key="5">
    <source>
        <dbReference type="RuleBase" id="RU367124"/>
    </source>
</evidence>
<sequence>MRMPYVLLVVAVTFLASSEVVSEEVKGIDEMKVKMASGHGFDAAQIDTAAGQRFLRTHHKKSDTEDEERGIDKKKMLIDLDHRLDIYGKWYAAGHDSMWAYNRLKVDKYEQYWTLYNLYALYRLARDS</sequence>
<organism evidence="6 7">
    <name type="scientific">Phytophthora boehmeriae</name>
    <dbReference type="NCBI Taxonomy" id="109152"/>
    <lineage>
        <taxon>Eukaryota</taxon>
        <taxon>Sar</taxon>
        <taxon>Stramenopiles</taxon>
        <taxon>Oomycota</taxon>
        <taxon>Peronosporomycetes</taxon>
        <taxon>Peronosporales</taxon>
        <taxon>Peronosporaceae</taxon>
        <taxon>Phytophthora</taxon>
    </lineage>
</organism>
<dbReference type="Pfam" id="PF16810">
    <property type="entry name" value="RXLR"/>
    <property type="match status" value="1"/>
</dbReference>
<keyword evidence="4 5" id="KW-0732">Signal</keyword>
<comment type="domain">
    <text evidence="5">The RxLR-dEER motif acts to carry the protein into the host cell cytoplasm through binding to cell surface phosphatidylinositol-3-phosphate.</text>
</comment>